<evidence type="ECO:0000313" key="2">
    <source>
        <dbReference type="Proteomes" id="UP001383192"/>
    </source>
</evidence>
<dbReference type="Proteomes" id="UP001383192">
    <property type="component" value="Unassembled WGS sequence"/>
</dbReference>
<proteinExistence type="predicted"/>
<accession>A0AAW0B6K3</accession>
<dbReference type="AlphaFoldDB" id="A0AAW0B6K3"/>
<keyword evidence="2" id="KW-1185">Reference proteome</keyword>
<comment type="caution">
    <text evidence="1">The sequence shown here is derived from an EMBL/GenBank/DDBJ whole genome shotgun (WGS) entry which is preliminary data.</text>
</comment>
<protein>
    <recommendedName>
        <fullName evidence="3">F-box domain-containing protein</fullName>
    </recommendedName>
</protein>
<gene>
    <name evidence="1" type="ORF">VNI00_017417</name>
</gene>
<evidence type="ECO:0000313" key="1">
    <source>
        <dbReference type="EMBL" id="KAK7021315.1"/>
    </source>
</evidence>
<evidence type="ECO:0008006" key="3">
    <source>
        <dbReference type="Google" id="ProtNLM"/>
    </source>
</evidence>
<dbReference type="EMBL" id="JAYKXP010000172">
    <property type="protein sequence ID" value="KAK7021315.1"/>
    <property type="molecule type" value="Genomic_DNA"/>
</dbReference>
<sequence>MYTTPITRAASQIPKFSPEIADRICIYLPRTDLVILTLVSRFFFNIARWRLMSAITIEPHKIDLCERYITAIVEHGSKPPLRHMVFDVAVPMYQILYSISKACSGENTRSLCVTSSIRFADWPALSTVFVKHLSAHVPTVKTLQIKPVDSRFQFALTSAYSSTLVKLTLYSAIARTSFGWSQVAFPCLEDITLVQDHPISEKEDSLPLLLAKFAVAPKLKRASIIAVVEGGIFGVYEFLLAFGVGLQLVKILGEFFYETPTQRLLPKLLKVTCFHVEATLVHCFFMHSDNGPELLPQLQQFVIEGNWKT</sequence>
<name>A0AAW0B6K3_9AGAR</name>
<organism evidence="1 2">
    <name type="scientific">Paramarasmius palmivorus</name>
    <dbReference type="NCBI Taxonomy" id="297713"/>
    <lineage>
        <taxon>Eukaryota</taxon>
        <taxon>Fungi</taxon>
        <taxon>Dikarya</taxon>
        <taxon>Basidiomycota</taxon>
        <taxon>Agaricomycotina</taxon>
        <taxon>Agaricomycetes</taxon>
        <taxon>Agaricomycetidae</taxon>
        <taxon>Agaricales</taxon>
        <taxon>Marasmiineae</taxon>
        <taxon>Marasmiaceae</taxon>
        <taxon>Paramarasmius</taxon>
    </lineage>
</organism>
<reference evidence="1 2" key="1">
    <citation type="submission" date="2024-01" db="EMBL/GenBank/DDBJ databases">
        <title>A draft genome for a cacao thread blight-causing isolate of Paramarasmius palmivorus.</title>
        <authorList>
            <person name="Baruah I.K."/>
            <person name="Bukari Y."/>
            <person name="Amoako-Attah I."/>
            <person name="Meinhardt L.W."/>
            <person name="Bailey B.A."/>
            <person name="Cohen S.P."/>
        </authorList>
    </citation>
    <scope>NUCLEOTIDE SEQUENCE [LARGE SCALE GENOMIC DNA]</scope>
    <source>
        <strain evidence="1 2">GH-12</strain>
    </source>
</reference>
<feature type="non-terminal residue" evidence="1">
    <location>
        <position position="309"/>
    </location>
</feature>